<dbReference type="RefSeq" id="WP_188730326.1">
    <property type="nucleotide sequence ID" value="NZ_BMIT01000014.1"/>
</dbReference>
<organism evidence="3 4">
    <name type="scientific">Pseudoalteromonas gelatinilytica</name>
    <dbReference type="NCBI Taxonomy" id="1703256"/>
    <lineage>
        <taxon>Bacteria</taxon>
        <taxon>Pseudomonadati</taxon>
        <taxon>Pseudomonadota</taxon>
        <taxon>Gammaproteobacteria</taxon>
        <taxon>Alteromonadales</taxon>
        <taxon>Pseudoalteromonadaceae</taxon>
        <taxon>Pseudoalteromonas</taxon>
    </lineage>
</organism>
<keyword evidence="4" id="KW-1185">Reference proteome</keyword>
<dbReference type="Gene3D" id="1.10.1660.10">
    <property type="match status" value="1"/>
</dbReference>
<dbReference type="InterPro" id="IPR047057">
    <property type="entry name" value="MerR_fam"/>
</dbReference>
<evidence type="ECO:0000256" key="1">
    <source>
        <dbReference type="ARBA" id="ARBA00023125"/>
    </source>
</evidence>
<evidence type="ECO:0000313" key="3">
    <source>
        <dbReference type="EMBL" id="GGF04914.1"/>
    </source>
</evidence>
<reference evidence="4" key="1">
    <citation type="journal article" date="2019" name="Int. J. Syst. Evol. Microbiol.">
        <title>The Global Catalogue of Microorganisms (GCM) 10K type strain sequencing project: providing services to taxonomists for standard genome sequencing and annotation.</title>
        <authorList>
            <consortium name="The Broad Institute Genomics Platform"/>
            <consortium name="The Broad Institute Genome Sequencing Center for Infectious Disease"/>
            <person name="Wu L."/>
            <person name="Ma J."/>
        </authorList>
    </citation>
    <scope>NUCLEOTIDE SEQUENCE [LARGE SCALE GENOMIC DNA]</scope>
    <source>
        <strain evidence="4">CGMCC 1.15394</strain>
    </source>
</reference>
<evidence type="ECO:0000313" key="4">
    <source>
        <dbReference type="Proteomes" id="UP000638462"/>
    </source>
</evidence>
<dbReference type="SUPFAM" id="SSF46955">
    <property type="entry name" value="Putative DNA-binding domain"/>
    <property type="match status" value="1"/>
</dbReference>
<accession>A0ABQ1TZG5</accession>
<dbReference type="InterPro" id="IPR000551">
    <property type="entry name" value="MerR-type_HTH_dom"/>
</dbReference>
<evidence type="ECO:0000259" key="2">
    <source>
        <dbReference type="PROSITE" id="PS50937"/>
    </source>
</evidence>
<dbReference type="PANTHER" id="PTHR30204:SF98">
    <property type="entry name" value="HTH-TYPE TRANSCRIPTIONAL REGULATOR ADHR"/>
    <property type="match status" value="1"/>
</dbReference>
<protein>
    <submittedName>
        <fullName evidence="3">MerR family transcriptional regulator</fullName>
    </submittedName>
</protein>
<dbReference type="Pfam" id="PF13411">
    <property type="entry name" value="MerR_1"/>
    <property type="match status" value="1"/>
</dbReference>
<dbReference type="SMART" id="SM00422">
    <property type="entry name" value="HTH_MERR"/>
    <property type="match status" value="1"/>
</dbReference>
<dbReference type="PROSITE" id="PS50937">
    <property type="entry name" value="HTH_MERR_2"/>
    <property type="match status" value="1"/>
</dbReference>
<proteinExistence type="predicted"/>
<comment type="caution">
    <text evidence="3">The sequence shown here is derived from an EMBL/GenBank/DDBJ whole genome shotgun (WGS) entry which is preliminary data.</text>
</comment>
<gene>
    <name evidence="3" type="ORF">GCM10008027_32370</name>
</gene>
<feature type="domain" description="HTH merR-type" evidence="2">
    <location>
        <begin position="1"/>
        <end position="69"/>
    </location>
</feature>
<dbReference type="PANTHER" id="PTHR30204">
    <property type="entry name" value="REDOX-CYCLING DRUG-SENSING TRANSCRIPTIONAL ACTIVATOR SOXR"/>
    <property type="match status" value="1"/>
</dbReference>
<keyword evidence="1" id="KW-0238">DNA-binding</keyword>
<dbReference type="InterPro" id="IPR009061">
    <property type="entry name" value="DNA-bd_dom_put_sf"/>
</dbReference>
<name>A0ABQ1TZG5_9GAMM</name>
<sequence>MNVMEFSKRVGISPHTIRYYDKVGLFNETRRLPNGHRCFHNEDIAWLEFILRLKDTGMTIADIHKYAELRKKGQKTIAKRQAMLCEHSIKLEQQIKAQQKHLEKLNAKINYYQSLMEAK</sequence>
<dbReference type="Proteomes" id="UP000638462">
    <property type="component" value="Unassembled WGS sequence"/>
</dbReference>
<dbReference type="EMBL" id="BMIT01000014">
    <property type="protein sequence ID" value="GGF04914.1"/>
    <property type="molecule type" value="Genomic_DNA"/>
</dbReference>
<dbReference type="CDD" id="cd01109">
    <property type="entry name" value="HTH_YyaN"/>
    <property type="match status" value="1"/>
</dbReference>